<organism evidence="7 8">
    <name type="scientific">Callorhinchus milii</name>
    <name type="common">Ghost shark</name>
    <dbReference type="NCBI Taxonomy" id="7868"/>
    <lineage>
        <taxon>Eukaryota</taxon>
        <taxon>Metazoa</taxon>
        <taxon>Chordata</taxon>
        <taxon>Craniata</taxon>
        <taxon>Vertebrata</taxon>
        <taxon>Chondrichthyes</taxon>
        <taxon>Holocephali</taxon>
        <taxon>Chimaeriformes</taxon>
        <taxon>Callorhinchidae</taxon>
        <taxon>Callorhinchus</taxon>
    </lineage>
</organism>
<name>A0A4W3JBK7_CALMI</name>
<evidence type="ECO:0000313" key="8">
    <source>
        <dbReference type="Proteomes" id="UP000314986"/>
    </source>
</evidence>
<dbReference type="FunFam" id="2.30.39.10:FF:000001">
    <property type="entry name" value="Serpin family B member 2"/>
    <property type="match status" value="1"/>
</dbReference>
<dbReference type="PANTHER" id="PTHR11461">
    <property type="entry name" value="SERINE PROTEASE INHIBITOR, SERPIN"/>
    <property type="match status" value="1"/>
</dbReference>
<dbReference type="InterPro" id="IPR042185">
    <property type="entry name" value="Serpin_sf_2"/>
</dbReference>
<reference evidence="8" key="1">
    <citation type="journal article" date="2006" name="Science">
        <title>Ancient noncoding elements conserved in the human genome.</title>
        <authorList>
            <person name="Venkatesh B."/>
            <person name="Kirkness E.F."/>
            <person name="Loh Y.H."/>
            <person name="Halpern A.L."/>
            <person name="Lee A.P."/>
            <person name="Johnson J."/>
            <person name="Dandona N."/>
            <person name="Viswanathan L.D."/>
            <person name="Tay A."/>
            <person name="Venter J.C."/>
            <person name="Strausberg R.L."/>
            <person name="Brenner S."/>
        </authorList>
    </citation>
    <scope>NUCLEOTIDE SEQUENCE [LARGE SCALE GENOMIC DNA]</scope>
</reference>
<protein>
    <submittedName>
        <fullName evidence="7">Leukocyte elastase inhibitor-like</fullName>
    </submittedName>
</protein>
<dbReference type="SMART" id="SM00093">
    <property type="entry name" value="SERPIN"/>
    <property type="match status" value="1"/>
</dbReference>
<reference evidence="8" key="2">
    <citation type="journal article" date="2007" name="PLoS Biol.">
        <title>Survey sequencing and comparative analysis of the elephant shark (Callorhinchus milii) genome.</title>
        <authorList>
            <person name="Venkatesh B."/>
            <person name="Kirkness E.F."/>
            <person name="Loh Y.H."/>
            <person name="Halpern A.L."/>
            <person name="Lee A.P."/>
            <person name="Johnson J."/>
            <person name="Dandona N."/>
            <person name="Viswanathan L.D."/>
            <person name="Tay A."/>
            <person name="Venter J.C."/>
            <person name="Strausberg R.L."/>
            <person name="Brenner S."/>
        </authorList>
    </citation>
    <scope>NUCLEOTIDE SEQUENCE [LARGE SCALE GENOMIC DNA]</scope>
</reference>
<reference evidence="8" key="3">
    <citation type="journal article" date="2014" name="Nature">
        <title>Elephant shark genome provides unique insights into gnathostome evolution.</title>
        <authorList>
            <consortium name="International Elephant Shark Genome Sequencing Consortium"/>
            <person name="Venkatesh B."/>
            <person name="Lee A.P."/>
            <person name="Ravi V."/>
            <person name="Maurya A.K."/>
            <person name="Lian M.M."/>
            <person name="Swann J.B."/>
            <person name="Ohta Y."/>
            <person name="Flajnik M.F."/>
            <person name="Sutoh Y."/>
            <person name="Kasahara M."/>
            <person name="Hoon S."/>
            <person name="Gangu V."/>
            <person name="Roy S.W."/>
            <person name="Irimia M."/>
            <person name="Korzh V."/>
            <person name="Kondrychyn I."/>
            <person name="Lim Z.W."/>
            <person name="Tay B.H."/>
            <person name="Tohari S."/>
            <person name="Kong K.W."/>
            <person name="Ho S."/>
            <person name="Lorente-Galdos B."/>
            <person name="Quilez J."/>
            <person name="Marques-Bonet T."/>
            <person name="Raney B.J."/>
            <person name="Ingham P.W."/>
            <person name="Tay A."/>
            <person name="Hillier L.W."/>
            <person name="Minx P."/>
            <person name="Boehm T."/>
            <person name="Wilson R.K."/>
            <person name="Brenner S."/>
            <person name="Warren W.C."/>
        </authorList>
    </citation>
    <scope>NUCLEOTIDE SEQUENCE [LARGE SCALE GENOMIC DNA]</scope>
</reference>
<dbReference type="InterPro" id="IPR023796">
    <property type="entry name" value="Serpin_dom"/>
</dbReference>
<comment type="subcellular location">
    <subcellularLocation>
        <location evidence="1">Cytoplasm</location>
    </subcellularLocation>
</comment>
<dbReference type="Gene3D" id="2.30.39.10">
    <property type="entry name" value="Alpha-1-antitrypsin, domain 1"/>
    <property type="match status" value="1"/>
</dbReference>
<accession>A0A4W3JBK7</accession>
<keyword evidence="4" id="KW-0646">Protease inhibitor</keyword>
<dbReference type="GeneTree" id="ENSGT00940000154573"/>
<dbReference type="GO" id="GO:0005615">
    <property type="term" value="C:extracellular space"/>
    <property type="evidence" value="ECO:0007669"/>
    <property type="project" value="InterPro"/>
</dbReference>
<reference evidence="7" key="4">
    <citation type="submission" date="2025-08" db="UniProtKB">
        <authorList>
            <consortium name="Ensembl"/>
        </authorList>
    </citation>
    <scope>IDENTIFICATION</scope>
</reference>
<gene>
    <name evidence="7" type="primary">SERPINB1</name>
    <name evidence="7" type="synonym">LOC103185255</name>
</gene>
<dbReference type="GO" id="GO:0005737">
    <property type="term" value="C:cytoplasm"/>
    <property type="evidence" value="ECO:0007669"/>
    <property type="project" value="UniProtKB-SubCell"/>
</dbReference>
<dbReference type="PANTHER" id="PTHR11461:SF180">
    <property type="entry name" value="LEUKOCYTE ELASTASE INHIBITOR"/>
    <property type="match status" value="1"/>
</dbReference>
<dbReference type="FunFam" id="3.30.497.10:FF:000001">
    <property type="entry name" value="Serine protease inhibitor"/>
    <property type="match status" value="1"/>
</dbReference>
<dbReference type="InterPro" id="IPR042178">
    <property type="entry name" value="Serpin_sf_1"/>
</dbReference>
<dbReference type="OMA" id="CEEHEGQ"/>
<dbReference type="GO" id="GO:0004867">
    <property type="term" value="F:serine-type endopeptidase inhibitor activity"/>
    <property type="evidence" value="ECO:0007669"/>
    <property type="project" value="UniProtKB-KW"/>
</dbReference>
<dbReference type="CDD" id="cd19956">
    <property type="entry name" value="serpinB"/>
    <property type="match status" value="1"/>
</dbReference>
<evidence type="ECO:0000256" key="4">
    <source>
        <dbReference type="ARBA" id="ARBA00022690"/>
    </source>
</evidence>
<dbReference type="Gene3D" id="2.10.310.10">
    <property type="entry name" value="Serpins superfamily"/>
    <property type="match status" value="1"/>
</dbReference>
<dbReference type="Ensembl" id="ENSCMIT00000040192.1">
    <property type="protein sequence ID" value="ENSCMIP00000039622.1"/>
    <property type="gene ID" value="ENSCMIG00000016597.1"/>
</dbReference>
<keyword evidence="3" id="KW-0963">Cytoplasm</keyword>
<keyword evidence="8" id="KW-1185">Reference proteome</keyword>
<dbReference type="Gene3D" id="3.30.497.10">
    <property type="entry name" value="Antithrombin, subunit I, domain 2"/>
    <property type="match status" value="1"/>
</dbReference>
<feature type="domain" description="Serpin" evidence="6">
    <location>
        <begin position="13"/>
        <end position="384"/>
    </location>
</feature>
<keyword evidence="5" id="KW-0722">Serine protease inhibitor</keyword>
<evidence type="ECO:0000256" key="1">
    <source>
        <dbReference type="ARBA" id="ARBA00004496"/>
    </source>
</evidence>
<evidence type="ECO:0000313" key="7">
    <source>
        <dbReference type="Ensembl" id="ENSCMIP00000039622.1"/>
    </source>
</evidence>
<sequence>MDPLCVANTNFALDLYKKVIEGKEKENVFFSPLSISAALAMVYLGAGGDTAAQMGKVLHFDTADDVHTRFKTLMSDINKPGTSYLLKLANSLYRDKGYTILQEFLSSTTEFYQAALSAVDFANQPDVARKNINSWVETKTEGKISNLLSPGTITDLTKLVLVNAVYFKGSWEQKFQENDTYKKPFRLSKSKSKTVNMMYQEGYFYIAYISELQTSIVELPYYENELSMVILLPDDINDNSTGLEKERKTFGKLEEVLTCEKLLNWTKWENMKQKKVKIHLPKFKLEDQFDLKSTLSAMGMADAFNNSKADFSGMTETNDLVLSKVVHKSFVEVNEEGTEAAAATGIIITTRSLTPEIVADHPFLFFIRHNKTKNILFFGRFSLPEGKDVNGEEENFFQFFLNNFCTIL</sequence>
<dbReference type="STRING" id="7868.ENSCMIP00000039622"/>
<dbReference type="Proteomes" id="UP000314986">
    <property type="component" value="Unassembled WGS sequence"/>
</dbReference>
<dbReference type="InParanoid" id="A0A4W3JBK7"/>
<dbReference type="InterPro" id="IPR036186">
    <property type="entry name" value="Serpin_sf"/>
</dbReference>
<dbReference type="SUPFAM" id="SSF56574">
    <property type="entry name" value="Serpins"/>
    <property type="match status" value="1"/>
</dbReference>
<dbReference type="AlphaFoldDB" id="A0A4W3JBK7"/>
<dbReference type="InterPro" id="IPR023795">
    <property type="entry name" value="Serpin_CS"/>
</dbReference>
<dbReference type="InterPro" id="IPR000215">
    <property type="entry name" value="Serpin_fam"/>
</dbReference>
<evidence type="ECO:0000259" key="6">
    <source>
        <dbReference type="SMART" id="SM00093"/>
    </source>
</evidence>
<dbReference type="Pfam" id="PF00079">
    <property type="entry name" value="Serpin"/>
    <property type="match status" value="1"/>
</dbReference>
<reference evidence="7" key="5">
    <citation type="submission" date="2025-09" db="UniProtKB">
        <authorList>
            <consortium name="Ensembl"/>
        </authorList>
    </citation>
    <scope>IDENTIFICATION</scope>
</reference>
<dbReference type="PROSITE" id="PS00284">
    <property type="entry name" value="SERPIN"/>
    <property type="match status" value="1"/>
</dbReference>
<comment type="similarity">
    <text evidence="2">Belongs to the serpin family. Ov-serpin subfamily.</text>
</comment>
<proteinExistence type="inferred from homology"/>
<evidence type="ECO:0000256" key="3">
    <source>
        <dbReference type="ARBA" id="ARBA00022490"/>
    </source>
</evidence>
<evidence type="ECO:0000256" key="5">
    <source>
        <dbReference type="ARBA" id="ARBA00022900"/>
    </source>
</evidence>
<evidence type="ECO:0000256" key="2">
    <source>
        <dbReference type="ARBA" id="ARBA00006426"/>
    </source>
</evidence>